<gene>
    <name evidence="1" type="ORF">MRATA1EN1_LOCUS23081</name>
</gene>
<evidence type="ECO:0000313" key="2">
    <source>
        <dbReference type="Proteomes" id="UP001176941"/>
    </source>
</evidence>
<proteinExistence type="predicted"/>
<feature type="non-terminal residue" evidence="1">
    <location>
        <position position="114"/>
    </location>
</feature>
<accession>A0ABN8ZQR1</accession>
<protein>
    <submittedName>
        <fullName evidence="1">Uncharacterized protein</fullName>
    </submittedName>
</protein>
<keyword evidence="2" id="KW-1185">Reference proteome</keyword>
<reference evidence="1" key="1">
    <citation type="submission" date="2023-04" db="EMBL/GenBank/DDBJ databases">
        <authorList>
            <consortium name="ELIXIR-Norway"/>
        </authorList>
    </citation>
    <scope>NUCLEOTIDE SEQUENCE [LARGE SCALE GENOMIC DNA]</scope>
</reference>
<organism evidence="1 2">
    <name type="scientific">Rangifer tarandus platyrhynchus</name>
    <name type="common">Svalbard reindeer</name>
    <dbReference type="NCBI Taxonomy" id="3082113"/>
    <lineage>
        <taxon>Eukaryota</taxon>
        <taxon>Metazoa</taxon>
        <taxon>Chordata</taxon>
        <taxon>Craniata</taxon>
        <taxon>Vertebrata</taxon>
        <taxon>Euteleostomi</taxon>
        <taxon>Mammalia</taxon>
        <taxon>Eutheria</taxon>
        <taxon>Laurasiatheria</taxon>
        <taxon>Artiodactyla</taxon>
        <taxon>Ruminantia</taxon>
        <taxon>Pecora</taxon>
        <taxon>Cervidae</taxon>
        <taxon>Odocoileinae</taxon>
        <taxon>Rangifer</taxon>
    </lineage>
</organism>
<dbReference type="Proteomes" id="UP001176941">
    <property type="component" value="Chromosome 4"/>
</dbReference>
<sequence>MLEQQPLPFCAPRAAVSEGASLCPGVRSRASGGRARGCAGGQWQWGGRVRCSRILQDSQSRRSGSSCPPRKRVLRVHGAPSHALLVCLPGIPAEEGWERQCSAREVWTSQLDPI</sequence>
<evidence type="ECO:0000313" key="1">
    <source>
        <dbReference type="EMBL" id="CAI9174119.1"/>
    </source>
</evidence>
<name>A0ABN8ZQR1_RANTA</name>
<dbReference type="EMBL" id="OX459940">
    <property type="protein sequence ID" value="CAI9174119.1"/>
    <property type="molecule type" value="Genomic_DNA"/>
</dbReference>